<proteinExistence type="predicted"/>
<name>A0A841BPD5_9ACTN</name>
<dbReference type="CDD" id="cd00198">
    <property type="entry name" value="vWFA"/>
    <property type="match status" value="1"/>
</dbReference>
<evidence type="ECO:0000313" key="3">
    <source>
        <dbReference type="Proteomes" id="UP000587527"/>
    </source>
</evidence>
<gene>
    <name evidence="2" type="ORF">F4553_003513</name>
</gene>
<feature type="domain" description="DUF58" evidence="1">
    <location>
        <begin position="41"/>
        <end position="252"/>
    </location>
</feature>
<evidence type="ECO:0000259" key="1">
    <source>
        <dbReference type="Pfam" id="PF01882"/>
    </source>
</evidence>
<evidence type="ECO:0000313" key="2">
    <source>
        <dbReference type="EMBL" id="MBB5870134.1"/>
    </source>
</evidence>
<dbReference type="AlphaFoldDB" id="A0A841BPD5"/>
<accession>A0A841BPD5</accession>
<dbReference type="PANTHER" id="PTHR33608">
    <property type="entry name" value="BLL2464 PROTEIN"/>
    <property type="match status" value="1"/>
</dbReference>
<comment type="caution">
    <text evidence="2">The sequence shown here is derived from an EMBL/GenBank/DDBJ whole genome shotgun (WGS) entry which is preliminary data.</text>
</comment>
<dbReference type="SUPFAM" id="SSF53300">
    <property type="entry name" value="vWA-like"/>
    <property type="match status" value="1"/>
</dbReference>
<dbReference type="RefSeq" id="WP_184837295.1">
    <property type="nucleotide sequence ID" value="NZ_JACHMN010000002.1"/>
</dbReference>
<dbReference type="InterPro" id="IPR002881">
    <property type="entry name" value="DUF58"/>
</dbReference>
<organism evidence="2 3">
    <name type="scientific">Allocatelliglobosispora scoriae</name>
    <dbReference type="NCBI Taxonomy" id="643052"/>
    <lineage>
        <taxon>Bacteria</taxon>
        <taxon>Bacillati</taxon>
        <taxon>Actinomycetota</taxon>
        <taxon>Actinomycetes</taxon>
        <taxon>Micromonosporales</taxon>
        <taxon>Micromonosporaceae</taxon>
        <taxon>Allocatelliglobosispora</taxon>
    </lineage>
</organism>
<dbReference type="Pfam" id="PF01882">
    <property type="entry name" value="DUF58"/>
    <property type="match status" value="1"/>
</dbReference>
<dbReference type="Proteomes" id="UP000587527">
    <property type="component" value="Unassembled WGS sequence"/>
</dbReference>
<dbReference type="InterPro" id="IPR036465">
    <property type="entry name" value="vWFA_dom_sf"/>
</dbReference>
<reference evidence="2 3" key="1">
    <citation type="submission" date="2020-08" db="EMBL/GenBank/DDBJ databases">
        <title>Sequencing the genomes of 1000 actinobacteria strains.</title>
        <authorList>
            <person name="Klenk H.-P."/>
        </authorList>
    </citation>
    <scope>NUCLEOTIDE SEQUENCE [LARGE SCALE GENOMIC DNA]</scope>
    <source>
        <strain evidence="2 3">DSM 45362</strain>
    </source>
</reference>
<keyword evidence="3" id="KW-1185">Reference proteome</keyword>
<protein>
    <submittedName>
        <fullName evidence="2">Uncharacterized protein (DUF58 family)</fullName>
    </submittedName>
</protein>
<sequence length="295" mass="33005">MTAASDRLLRRLEWQVVRRLDGRLQGAYRTAWRGVGIDFTDLRAYTPEDDVRHIDWNVSARMDETFVRQYTEERDLTAWLVLDRSASMRGGTARQGKDSALSELAIVLARLLSQNGNRVGAVLFDNDRQRVISPRTGRSQALRLAHELDRPEPAGGPGTTTDLAAMLRLAATTASRRGLVFVLSDFIGDPGWERALAMLAHRHEVVTVRIVDPAELDLPDMGLVFVEDAETGEQILVDTSDPLLRQRLRAEVWSREVALTETMRQAGVTAHRITTDQDLVAALVGMVRQSGRRSR</sequence>
<dbReference type="PANTHER" id="PTHR33608:SF6">
    <property type="entry name" value="BLL2464 PROTEIN"/>
    <property type="match status" value="1"/>
</dbReference>
<dbReference type="Gene3D" id="3.40.50.410">
    <property type="entry name" value="von Willebrand factor, type A domain"/>
    <property type="match status" value="1"/>
</dbReference>
<dbReference type="EMBL" id="JACHMN010000002">
    <property type="protein sequence ID" value="MBB5870134.1"/>
    <property type="molecule type" value="Genomic_DNA"/>
</dbReference>